<name>A0ABZ2LVB2_9BACT</name>
<proteinExistence type="predicted"/>
<reference evidence="2 3" key="1">
    <citation type="submission" date="2021-12" db="EMBL/GenBank/DDBJ databases">
        <title>Discovery of the Pendulisporaceae a myxobacterial family with distinct sporulation behavior and unique specialized metabolism.</title>
        <authorList>
            <person name="Garcia R."/>
            <person name="Popoff A."/>
            <person name="Bader C.D."/>
            <person name="Loehr J."/>
            <person name="Walesch S."/>
            <person name="Walt C."/>
            <person name="Boldt J."/>
            <person name="Bunk B."/>
            <person name="Haeckl F.J.F.P.J."/>
            <person name="Gunesch A.P."/>
            <person name="Birkelbach J."/>
            <person name="Nuebel U."/>
            <person name="Pietschmann T."/>
            <person name="Bach T."/>
            <person name="Mueller R."/>
        </authorList>
    </citation>
    <scope>NUCLEOTIDE SEQUENCE [LARGE SCALE GENOMIC DNA]</scope>
    <source>
        <strain evidence="2 3">MSr11954</strain>
    </source>
</reference>
<dbReference type="EMBL" id="CP089984">
    <property type="protein sequence ID" value="WXB14869.1"/>
    <property type="molecule type" value="Genomic_DNA"/>
</dbReference>
<accession>A0ABZ2LVB2</accession>
<dbReference type="InterPro" id="IPR000835">
    <property type="entry name" value="HTH_MarR-typ"/>
</dbReference>
<organism evidence="2 3">
    <name type="scientific">Pendulispora albinea</name>
    <dbReference type="NCBI Taxonomy" id="2741071"/>
    <lineage>
        <taxon>Bacteria</taxon>
        <taxon>Pseudomonadati</taxon>
        <taxon>Myxococcota</taxon>
        <taxon>Myxococcia</taxon>
        <taxon>Myxococcales</taxon>
        <taxon>Sorangiineae</taxon>
        <taxon>Pendulisporaceae</taxon>
        <taxon>Pendulispora</taxon>
    </lineage>
</organism>
<sequence>MKRAQKGRNALAESIVKQLGRRHSTATVLFHHAVGEYLKLGPTDHKCLDLLRERPGLTGSELAAITGLTTGAVTGIVARLERAGYLHREDDPDDGRKQILHLVPERVEAVHAIMDPLRGELSALLERFEDHQLAAIAEFLAESTEIAFRQAALLRARSISAGTSPAPSRKGAPT</sequence>
<keyword evidence="3" id="KW-1185">Reference proteome</keyword>
<evidence type="ECO:0000313" key="3">
    <source>
        <dbReference type="Proteomes" id="UP001370348"/>
    </source>
</evidence>
<dbReference type="InterPro" id="IPR036390">
    <property type="entry name" value="WH_DNA-bd_sf"/>
</dbReference>
<dbReference type="PANTHER" id="PTHR33164">
    <property type="entry name" value="TRANSCRIPTIONAL REGULATOR, MARR FAMILY"/>
    <property type="match status" value="1"/>
</dbReference>
<feature type="domain" description="HTH marR-type" evidence="1">
    <location>
        <begin position="1"/>
        <end position="145"/>
    </location>
</feature>
<dbReference type="Pfam" id="PF12802">
    <property type="entry name" value="MarR_2"/>
    <property type="match status" value="1"/>
</dbReference>
<evidence type="ECO:0000313" key="2">
    <source>
        <dbReference type="EMBL" id="WXB14869.1"/>
    </source>
</evidence>
<dbReference type="InterPro" id="IPR036388">
    <property type="entry name" value="WH-like_DNA-bd_sf"/>
</dbReference>
<dbReference type="SMART" id="SM00347">
    <property type="entry name" value="HTH_MARR"/>
    <property type="match status" value="1"/>
</dbReference>
<protein>
    <submittedName>
        <fullName evidence="2">MarR family transcriptional regulator</fullName>
    </submittedName>
</protein>
<dbReference type="InterPro" id="IPR039422">
    <property type="entry name" value="MarR/SlyA-like"/>
</dbReference>
<dbReference type="RefSeq" id="WP_394824493.1">
    <property type="nucleotide sequence ID" value="NZ_CP089984.1"/>
</dbReference>
<dbReference type="Proteomes" id="UP001370348">
    <property type="component" value="Chromosome"/>
</dbReference>
<dbReference type="PANTHER" id="PTHR33164:SF106">
    <property type="entry name" value="TRANSCRIPTIONAL REGULATORY PROTEIN"/>
    <property type="match status" value="1"/>
</dbReference>
<evidence type="ECO:0000259" key="1">
    <source>
        <dbReference type="PROSITE" id="PS50995"/>
    </source>
</evidence>
<dbReference type="Gene3D" id="1.10.10.10">
    <property type="entry name" value="Winged helix-like DNA-binding domain superfamily/Winged helix DNA-binding domain"/>
    <property type="match status" value="1"/>
</dbReference>
<dbReference type="PROSITE" id="PS50995">
    <property type="entry name" value="HTH_MARR_2"/>
    <property type="match status" value="1"/>
</dbReference>
<dbReference type="SUPFAM" id="SSF46785">
    <property type="entry name" value="Winged helix' DNA-binding domain"/>
    <property type="match status" value="1"/>
</dbReference>
<gene>
    <name evidence="2" type="ORF">LZC94_44505</name>
</gene>